<protein>
    <recommendedName>
        <fullName evidence="4">Nickel transport protein</fullName>
    </recommendedName>
</protein>
<accession>A0A3A4P7J3</accession>
<evidence type="ECO:0008006" key="4">
    <source>
        <dbReference type="Google" id="ProtNLM"/>
    </source>
</evidence>
<keyword evidence="1" id="KW-0472">Membrane</keyword>
<organism evidence="2 3">
    <name type="scientific">Abyssobacteria bacterium (strain SURF_5)</name>
    <dbReference type="NCBI Taxonomy" id="2093360"/>
    <lineage>
        <taxon>Bacteria</taxon>
        <taxon>Pseudomonadati</taxon>
        <taxon>Candidatus Hydrogenedentota</taxon>
        <taxon>Candidatus Abyssobacteria</taxon>
    </lineage>
</organism>
<dbReference type="EMBL" id="QZKU01000024">
    <property type="protein sequence ID" value="RJP25340.1"/>
    <property type="molecule type" value="Genomic_DNA"/>
</dbReference>
<evidence type="ECO:0000313" key="2">
    <source>
        <dbReference type="EMBL" id="RJP25340.1"/>
    </source>
</evidence>
<evidence type="ECO:0000256" key="1">
    <source>
        <dbReference type="SAM" id="Phobius"/>
    </source>
</evidence>
<reference evidence="2 3" key="1">
    <citation type="journal article" date="2017" name="ISME J.">
        <title>Energy and carbon metabolisms in a deep terrestrial subsurface fluid microbial community.</title>
        <authorList>
            <person name="Momper L."/>
            <person name="Jungbluth S.P."/>
            <person name="Lee M.D."/>
            <person name="Amend J.P."/>
        </authorList>
    </citation>
    <scope>NUCLEOTIDE SEQUENCE [LARGE SCALE GENOMIC DNA]</scope>
    <source>
        <strain evidence="2">SURF_5</strain>
    </source>
</reference>
<comment type="caution">
    <text evidence="2">The sequence shown here is derived from an EMBL/GenBank/DDBJ whole genome shotgun (WGS) entry which is preliminary data.</text>
</comment>
<name>A0A3A4P7J3_ABYX5</name>
<dbReference type="AlphaFoldDB" id="A0A3A4P7J3"/>
<dbReference type="Proteomes" id="UP000265882">
    <property type="component" value="Unassembled WGS sequence"/>
</dbReference>
<feature type="transmembrane region" description="Helical" evidence="1">
    <location>
        <begin position="188"/>
        <end position="208"/>
    </location>
</feature>
<evidence type="ECO:0000313" key="3">
    <source>
        <dbReference type="Proteomes" id="UP000265882"/>
    </source>
</evidence>
<sequence>MSERIPVYRNLLIAAVLLPAILAVPAPAWAHKVNVFAYVEGGEVIAETYFADGRKCADSAIEVFDANGKKLLEGKTDAHGSFRFKPPVRSDLLIRLNASMGHQAEYVLPAADLPAAWGIPLPPKEGEMAKTAESGPEIVEPSPAAEEMPAIEETADLTAFEQMIDRAVARQVAPLRRAFEAERDRRRLVDIIGGIGYIVGIMGLIAYLRSRRKG</sequence>
<keyword evidence="1" id="KW-0812">Transmembrane</keyword>
<gene>
    <name evidence="2" type="ORF">C4520_02585</name>
</gene>
<proteinExistence type="predicted"/>
<keyword evidence="1" id="KW-1133">Transmembrane helix</keyword>